<accession>A0A1F7RZM4</accession>
<sequence>MTEIVKGIITLCDGNKLDPVRTKIWKDHTIVKEVLSGQVVKIERDPASKYLSILIPIEHKGKRIILYREDKNSSEYSLYSLPENTPDINFSECIR</sequence>
<dbReference type="AlphaFoldDB" id="A0A1F7RZM4"/>
<name>A0A1F7RZM4_9BACT</name>
<dbReference type="EMBL" id="MGDE01000062">
    <property type="protein sequence ID" value="OGL47016.1"/>
    <property type="molecule type" value="Genomic_DNA"/>
</dbReference>
<proteinExistence type="predicted"/>
<evidence type="ECO:0000313" key="2">
    <source>
        <dbReference type="Proteomes" id="UP000178797"/>
    </source>
</evidence>
<reference evidence="1 2" key="1">
    <citation type="journal article" date="2016" name="Nat. Commun.">
        <title>Thousands of microbial genomes shed light on interconnected biogeochemical processes in an aquifer system.</title>
        <authorList>
            <person name="Anantharaman K."/>
            <person name="Brown C.T."/>
            <person name="Hug L.A."/>
            <person name="Sharon I."/>
            <person name="Castelle C.J."/>
            <person name="Probst A.J."/>
            <person name="Thomas B.C."/>
            <person name="Singh A."/>
            <person name="Wilkins M.J."/>
            <person name="Karaoz U."/>
            <person name="Brodie E.L."/>
            <person name="Williams K.H."/>
            <person name="Hubbard S.S."/>
            <person name="Banfield J.F."/>
        </authorList>
    </citation>
    <scope>NUCLEOTIDE SEQUENCE [LARGE SCALE GENOMIC DNA]</scope>
</reference>
<dbReference type="Proteomes" id="UP000178797">
    <property type="component" value="Unassembled WGS sequence"/>
</dbReference>
<organism evidence="1 2">
    <name type="scientific">Candidatus Schekmanbacteria bacterium RBG_16_38_10</name>
    <dbReference type="NCBI Taxonomy" id="1817879"/>
    <lineage>
        <taxon>Bacteria</taxon>
        <taxon>Candidatus Schekmaniibacteriota</taxon>
    </lineage>
</organism>
<comment type="caution">
    <text evidence="1">The sequence shown here is derived from an EMBL/GenBank/DDBJ whole genome shotgun (WGS) entry which is preliminary data.</text>
</comment>
<gene>
    <name evidence="1" type="ORF">A2W05_09225</name>
</gene>
<protein>
    <submittedName>
        <fullName evidence="1">Uncharacterized protein</fullName>
    </submittedName>
</protein>
<evidence type="ECO:0000313" key="1">
    <source>
        <dbReference type="EMBL" id="OGL47016.1"/>
    </source>
</evidence>